<feature type="domain" description="Tn3 transposase DDE" evidence="1">
    <location>
        <begin position="116"/>
        <end position="512"/>
    </location>
</feature>
<evidence type="ECO:0000259" key="1">
    <source>
        <dbReference type="Pfam" id="PF01526"/>
    </source>
</evidence>
<reference evidence="2" key="1">
    <citation type="journal article" date="2023" name="Antibiotics">
        <title>Genomic Characterization of Antibiotic-Resistant Campylobacterales Isolated from Chilean Poultry Meat.</title>
        <authorList>
            <person name="Concha-Toloza M."/>
            <person name="Lopez-Cantillo M."/>
            <person name="Molina-Mora J.A."/>
            <person name="Collado L."/>
        </authorList>
    </citation>
    <scope>NUCLEOTIDE SEQUENCE</scope>
    <source>
        <strain evidence="2">FR1p273A</strain>
    </source>
</reference>
<dbReference type="EMBL" id="JAQTJH010000038">
    <property type="protein sequence ID" value="MDK2063298.1"/>
    <property type="molecule type" value="Genomic_DNA"/>
</dbReference>
<dbReference type="Pfam" id="PF01526">
    <property type="entry name" value="DDE_Tnp_Tn3"/>
    <property type="match status" value="1"/>
</dbReference>
<dbReference type="RefSeq" id="WP_284075240.1">
    <property type="nucleotide sequence ID" value="NZ_JAQTJH010000038.1"/>
</dbReference>
<dbReference type="GO" id="GO:0006313">
    <property type="term" value="P:DNA transposition"/>
    <property type="evidence" value="ECO:0007669"/>
    <property type="project" value="InterPro"/>
</dbReference>
<protein>
    <submittedName>
        <fullName evidence="2">Transposase</fullName>
    </submittedName>
</protein>
<accession>A0AAW6VV04</accession>
<evidence type="ECO:0000313" key="2">
    <source>
        <dbReference type="EMBL" id="MDK2063298.1"/>
    </source>
</evidence>
<comment type="caution">
    <text evidence="2">The sequence shown here is derived from an EMBL/GenBank/DDBJ whole genome shotgun (WGS) entry which is preliminary data.</text>
</comment>
<proteinExistence type="predicted"/>
<gene>
    <name evidence="2" type="ORF">PT520_12315</name>
</gene>
<dbReference type="AlphaFoldDB" id="A0AAW6VV04"/>
<reference evidence="2" key="2">
    <citation type="submission" date="2023-02" db="EMBL/GenBank/DDBJ databases">
        <authorList>
            <person name="Concha-Toloza M."/>
            <person name="Lopez-Cantillo M."/>
            <person name="Molina-Mora J."/>
            <person name="Collado L."/>
        </authorList>
    </citation>
    <scope>NUCLEOTIDE SEQUENCE</scope>
    <source>
        <strain evidence="2">FR1p273A</strain>
    </source>
</reference>
<sequence>GIKSGILNLKYSYKYKSFEDYLIPKDEFILNKKDLLSCHELEYLEDFKKFIVPITEKLEKSFEVTNMRIEKELNTYFKFTTDSFILTTPKLEKTDEQLEHTIAKYFPQAEFISVIDLLNSVQTKTNFLDSFKHYSLQNTSVRKLEPNLLYASIVGYGCNISLSKMAKISKGISENELDTATTWYLSVDNTTEANDKIVAFIDSLEISKLLRHNPDINHTSSDGQKYNLKSNIHSTNAGYSFKYLGTGKGVSVYTFIDESHRLFYSVVINVNERESGYVIDGLMHNDVVKSDIHSSDTHGFSEVIFGLTHLLGFSFAPRIKNFKDQQLYGINSPKYYQELGFHLIPKRKINFQIIEENWDDILRFILTIKSRRTTASQLLKRLTSYSKNHKLYTAIKEFGKIIKTDFLLTYIDDVGLRQRIEKQLNKVEASNRFSKAVFFGNNTEFIFASQEEQNIANNCKRLIQNSVILWNYLYIDKKLKDAKSQSQKDEIIEAIRNSSIVHWSHINFFGTYDFTKVDKKVNAMIS</sequence>
<dbReference type="GO" id="GO:0004803">
    <property type="term" value="F:transposase activity"/>
    <property type="evidence" value="ECO:0007669"/>
    <property type="project" value="InterPro"/>
</dbReference>
<evidence type="ECO:0000313" key="3">
    <source>
        <dbReference type="Proteomes" id="UP001237843"/>
    </source>
</evidence>
<name>A0AAW6VV04_9BACT</name>
<dbReference type="Proteomes" id="UP001237843">
    <property type="component" value="Unassembled WGS sequence"/>
</dbReference>
<dbReference type="InterPro" id="IPR002513">
    <property type="entry name" value="Tn3_Tnp_DDE_dom"/>
</dbReference>
<feature type="non-terminal residue" evidence="2">
    <location>
        <position position="1"/>
    </location>
</feature>
<organism evidence="2 3">
    <name type="scientific">Aliarcobacter butzleri</name>
    <dbReference type="NCBI Taxonomy" id="28197"/>
    <lineage>
        <taxon>Bacteria</taxon>
        <taxon>Pseudomonadati</taxon>
        <taxon>Campylobacterota</taxon>
        <taxon>Epsilonproteobacteria</taxon>
        <taxon>Campylobacterales</taxon>
        <taxon>Arcobacteraceae</taxon>
        <taxon>Aliarcobacter</taxon>
    </lineage>
</organism>